<reference evidence="1" key="1">
    <citation type="submission" date="2018-05" db="EMBL/GenBank/DDBJ databases">
        <authorList>
            <person name="Lanie J.A."/>
            <person name="Ng W.-L."/>
            <person name="Kazmierczak K.M."/>
            <person name="Andrzejewski T.M."/>
            <person name="Davidsen T.M."/>
            <person name="Wayne K.J."/>
            <person name="Tettelin H."/>
            <person name="Glass J.I."/>
            <person name="Rusch D."/>
            <person name="Podicherti R."/>
            <person name="Tsui H.-C.T."/>
            <person name="Winkler M.E."/>
        </authorList>
    </citation>
    <scope>NUCLEOTIDE SEQUENCE</scope>
</reference>
<sequence length="78" mass="8825">MMGRLFIFIYLFIVLTQVCGQPDSRFRPFDWVLYRGAGPITSITEGYTFAYIGTESGGLKRFNLFGNNFDEPITTAQG</sequence>
<name>A0A382FXT7_9ZZZZ</name>
<feature type="non-terminal residue" evidence="1">
    <location>
        <position position="78"/>
    </location>
</feature>
<protein>
    <recommendedName>
        <fullName evidence="2">Sema domain-containing protein</fullName>
    </recommendedName>
</protein>
<accession>A0A382FXT7</accession>
<evidence type="ECO:0008006" key="2">
    <source>
        <dbReference type="Google" id="ProtNLM"/>
    </source>
</evidence>
<gene>
    <name evidence="1" type="ORF">METZ01_LOCUS220654</name>
</gene>
<dbReference type="EMBL" id="UINC01052454">
    <property type="protein sequence ID" value="SVB67800.1"/>
    <property type="molecule type" value="Genomic_DNA"/>
</dbReference>
<dbReference type="AlphaFoldDB" id="A0A382FXT7"/>
<evidence type="ECO:0000313" key="1">
    <source>
        <dbReference type="EMBL" id="SVB67800.1"/>
    </source>
</evidence>
<proteinExistence type="predicted"/>
<organism evidence="1">
    <name type="scientific">marine metagenome</name>
    <dbReference type="NCBI Taxonomy" id="408172"/>
    <lineage>
        <taxon>unclassified sequences</taxon>
        <taxon>metagenomes</taxon>
        <taxon>ecological metagenomes</taxon>
    </lineage>
</organism>